<evidence type="ECO:0000256" key="1">
    <source>
        <dbReference type="SAM" id="SignalP"/>
    </source>
</evidence>
<accession>A0A8T1N5P8</accession>
<name>A0A8T1N5P8_CARIL</name>
<dbReference type="EMBL" id="CM031824">
    <property type="protein sequence ID" value="KAG6624768.1"/>
    <property type="molecule type" value="Genomic_DNA"/>
</dbReference>
<comment type="caution">
    <text evidence="2">The sequence shown here is derived from an EMBL/GenBank/DDBJ whole genome shotgun (WGS) entry which is preliminary data.</text>
</comment>
<dbReference type="PANTHER" id="PTHR34454">
    <property type="entry name" value="TUNICAMYCIN INDUCED PROTEIN"/>
    <property type="match status" value="1"/>
</dbReference>
<gene>
    <name evidence="2" type="ORF">CIPAW_16G050900</name>
</gene>
<dbReference type="Proteomes" id="UP000811609">
    <property type="component" value="Chromosome 16"/>
</dbReference>
<dbReference type="PANTHER" id="PTHR34454:SF3">
    <property type="entry name" value="PEPTIDASE I, PUTATIVE-RELATED"/>
    <property type="match status" value="1"/>
</dbReference>
<sequence>MTTSRFPVPMSLLLLHFLVYFQLPTLILAYIPSSNTSNSSHNYIQDVLKEISARQRWDLNDVRVSKLDLKKVRFGSAQRYEYRVAFGRTRLVLKYVDGVDSWKKLGTEKSDFGSLVGEVGSMGVLDTFKVEGPFELLVGGSDEVSLQLPMNASIKGLNRVLVGEGITVEVRRAQEVSLFHSSNLGFLVNRSLVNNEVKNEFWAFRHSMCIPLLPIQVLGAASLIAYKTRNRDAYIETQLVSKDTIELLPEKCYGVFKEHDCPIDSLSSGIAMVERVLRSFLGDRILQKQLRFLKTKIKASAIIRFQLELERHVRSNDTLHTKLAEWRTKPNVQRIWFEVMARVEAERLKPLSIEKVNPFIEVDTVSWSNLMANVSFTQLGSILVPPEALTLDVKW</sequence>
<evidence type="ECO:0000313" key="2">
    <source>
        <dbReference type="EMBL" id="KAG6624768.1"/>
    </source>
</evidence>
<evidence type="ECO:0000313" key="3">
    <source>
        <dbReference type="Proteomes" id="UP000811609"/>
    </source>
</evidence>
<feature type="chain" id="PRO_5035733307" evidence="1">
    <location>
        <begin position="30"/>
        <end position="395"/>
    </location>
</feature>
<dbReference type="AlphaFoldDB" id="A0A8T1N5P8"/>
<organism evidence="2 3">
    <name type="scientific">Carya illinoinensis</name>
    <name type="common">Pecan</name>
    <dbReference type="NCBI Taxonomy" id="32201"/>
    <lineage>
        <taxon>Eukaryota</taxon>
        <taxon>Viridiplantae</taxon>
        <taxon>Streptophyta</taxon>
        <taxon>Embryophyta</taxon>
        <taxon>Tracheophyta</taxon>
        <taxon>Spermatophyta</taxon>
        <taxon>Magnoliopsida</taxon>
        <taxon>eudicotyledons</taxon>
        <taxon>Gunneridae</taxon>
        <taxon>Pentapetalae</taxon>
        <taxon>rosids</taxon>
        <taxon>fabids</taxon>
        <taxon>Fagales</taxon>
        <taxon>Juglandaceae</taxon>
        <taxon>Carya</taxon>
    </lineage>
</organism>
<proteinExistence type="predicted"/>
<reference evidence="2" key="1">
    <citation type="submission" date="2020-12" db="EMBL/GenBank/DDBJ databases">
        <title>WGS assembly of Carya illinoinensis cv. Pawnee.</title>
        <authorList>
            <person name="Platts A."/>
            <person name="Shu S."/>
            <person name="Wright S."/>
            <person name="Barry K."/>
            <person name="Edger P."/>
            <person name="Pires J.C."/>
            <person name="Schmutz J."/>
        </authorList>
    </citation>
    <scope>NUCLEOTIDE SEQUENCE</scope>
    <source>
        <tissue evidence="2">Leaf</tissue>
    </source>
</reference>
<keyword evidence="1" id="KW-0732">Signal</keyword>
<protein>
    <submittedName>
        <fullName evidence="2">Uncharacterized protein</fullName>
    </submittedName>
</protein>
<keyword evidence="3" id="KW-1185">Reference proteome</keyword>
<feature type="signal peptide" evidence="1">
    <location>
        <begin position="1"/>
        <end position="29"/>
    </location>
</feature>
<dbReference type="InterPro" id="IPR053283">
    <property type="entry name" value="TUNICAMYCIN_INDUCED_1"/>
</dbReference>